<dbReference type="Pfam" id="PF17946">
    <property type="entry name" value="RecC_C"/>
    <property type="match status" value="1"/>
</dbReference>
<dbReference type="InterPro" id="IPR041500">
    <property type="entry name" value="RecC_C"/>
</dbReference>
<evidence type="ECO:0000256" key="3">
    <source>
        <dbReference type="ARBA" id="ARBA00022763"/>
    </source>
</evidence>
<dbReference type="Gene3D" id="1.10.10.160">
    <property type="match status" value="1"/>
</dbReference>
<dbReference type="Pfam" id="PF04257">
    <property type="entry name" value="Exonuc_V_gamma"/>
    <property type="match status" value="1"/>
</dbReference>
<keyword evidence="3 10" id="KW-0227">DNA damage</keyword>
<dbReference type="HAMAP" id="MF_01486">
    <property type="entry name" value="RecC"/>
    <property type="match status" value="1"/>
</dbReference>
<evidence type="ECO:0000256" key="7">
    <source>
        <dbReference type="ARBA" id="ARBA00022840"/>
    </source>
</evidence>
<keyword evidence="5 10" id="KW-0347">Helicase</keyword>
<evidence type="ECO:0000259" key="11">
    <source>
        <dbReference type="Pfam" id="PF17946"/>
    </source>
</evidence>
<reference evidence="12" key="1">
    <citation type="submission" date="2018-04" db="EMBL/GenBank/DDBJ databases">
        <authorList>
            <person name="Go L.Y."/>
            <person name="Mitchell J.A."/>
        </authorList>
    </citation>
    <scope>NUCLEOTIDE SEQUENCE</scope>
    <source>
        <strain evidence="12">ARTV</strain>
    </source>
</reference>
<dbReference type="InterPro" id="IPR011335">
    <property type="entry name" value="Restrct_endonuc-II-like"/>
</dbReference>
<evidence type="ECO:0000256" key="6">
    <source>
        <dbReference type="ARBA" id="ARBA00022839"/>
    </source>
</evidence>
<dbReference type="NCBIfam" id="TIGR01450">
    <property type="entry name" value="recC"/>
    <property type="match status" value="1"/>
</dbReference>
<evidence type="ECO:0000256" key="1">
    <source>
        <dbReference type="ARBA" id="ARBA00022722"/>
    </source>
</evidence>
<keyword evidence="7 10" id="KW-0067">ATP-binding</keyword>
<dbReference type="PANTHER" id="PTHR30591:SF1">
    <property type="entry name" value="RECBCD ENZYME SUBUNIT RECC"/>
    <property type="match status" value="1"/>
</dbReference>
<comment type="function">
    <text evidence="10">A helicase/nuclease that prepares dsDNA breaks (DSB) for recombinational DNA repair. Binds to DSBs and unwinds DNA via a highly rapid and processive ATP-dependent bidirectional helicase activity. Unwinds dsDNA until it encounters a Chi (crossover hotspot instigator) sequence from the 3' direction. Cuts ssDNA a few nucleotides 3' to the Chi site. The properties and activities of the enzyme are changed at Chi. The Chi-altered holoenzyme produces a long 3'-ssDNA overhang and facilitates RecA-binding to the ssDNA for homologous DNA recombination and repair. Holoenzyme degrades any linearized DNA that is unable to undergo homologous recombination. In the holoenzyme this subunit recognizes the wild-type Chi sequence, and when added to isolated RecB increases its ATP-dependent helicase processivity.</text>
</comment>
<dbReference type="GO" id="GO:0000724">
    <property type="term" value="P:double-strand break repair via homologous recombination"/>
    <property type="evidence" value="ECO:0007669"/>
    <property type="project" value="UniProtKB-UniRule"/>
</dbReference>
<sequence length="1130" mass="131575">MLQIYHSNQLDIHKELISSLIKNNPLTQPFEQEIILVQSPGMSQWLQSELAQSLGIAANISFPLPATFIWDMFTRVLSDIPSESAFTKKAMTWKLMTILPSLLQEPEFKPLRQYLNEDIGKRKLYQLSARIADLFDQYLVYRPQWLKSWRKKQLIEGLSDNQQWQKRLWLALTEYTEKLNQSKWHRANLYQQFIQSLHANLPSHIRLPKRVFICGIAALPPVYLQALNALGQHIDIHLMVTNPCRYYWGDIQSYASLAKLERRKLKNYLNNHGIVRFKGESSPDTLFNQQGEQFLTNPLLASWGKLGRDNLYFLSQSELSNEVAAFVDLPRDCLLHQVQRDILDLEDHAQLGLTESSYNNSLSKRQLSKQDKSLTFHSCHSPQREIEVLQDYLLRLFEDDPNLTPKDIIVMVAVIDSYAPYIQAVFSHVSPERRLPFSISDRKATQVHPILQAFISLLDLPQSRFITEQVLALLEVPALARRFSIYDDELLLLRRWIKESGIRWGLDDENIAMLELPATGQNTWAFGLNRMLLGYVMDSHVGTWNKILPYDECTGLSAKLAGQLAAFIDSLASWRSKLNQERKLSEWLPLCQCLLDAFFETDEQIEAIFIFMLQQWQKTIETGIVAKYEEIVPLSLIRDELATCFDDEKISQRFLAGAINFCTLMPMRSIPFKVVCLLGMNDRVYPRSISPLGFDLMAEQPQRGDRKRRDDDRYLFLEALNSASQLFYVSYIGHAIRDNQAHNPSVLVNELLDYISQSFCLEGDEHLNIDLSADRVKEHSVIKHTRVPFATENYLPNSMHQSYASEWLSAARKQGNPRPEFCTPLMPMIEHDNEILLEQLLSFYRHPIRAFFQQRLKVNFFNEEVQLPEDEPFIVNNLQRYKYNERLLKAMIYEESLEELLTTLRATGGLPAEHFGQIYWEKQIQDMQPLADKVKINCHEYFNKLFVEPFEDIRLAGQLRNIQQNGIIRYRPANLTINDGLSLWIEHLIFCLTVRSGESYYWGRDNSEWCFESVDKYQAKVYLQQLINGYQEGMNSPLPLFNKSGWNWLMSCYNKKSEQFDFESEAVLQKAKMQLIHSLQGTYNQPGEMEDSYIGRAFSKIDSNLLETIQKKARTYLLPMAIYRKNKKRM</sequence>
<evidence type="ECO:0000256" key="4">
    <source>
        <dbReference type="ARBA" id="ARBA00022801"/>
    </source>
</evidence>
<name>A0A3B0MAY9_9GAMM</name>
<dbReference type="Gene3D" id="1.10.10.990">
    <property type="match status" value="1"/>
</dbReference>
<comment type="subunit">
    <text evidence="10">Heterotrimer of RecB, RecC and RecD. All subunits contribute to DNA-binding.</text>
</comment>
<dbReference type="Gene3D" id="3.40.50.10930">
    <property type="match status" value="1"/>
</dbReference>
<organism evidence="12">
    <name type="scientific">Arsenophonus endosymbiont of Trialeurodes vaporariorum</name>
    <dbReference type="NCBI Taxonomy" id="235567"/>
    <lineage>
        <taxon>Bacteria</taxon>
        <taxon>Pseudomonadati</taxon>
        <taxon>Pseudomonadota</taxon>
        <taxon>Gammaproteobacteria</taxon>
        <taxon>Enterobacterales</taxon>
        <taxon>Morganellaceae</taxon>
        <taxon>Arsenophonus</taxon>
    </lineage>
</organism>
<evidence type="ECO:0000256" key="8">
    <source>
        <dbReference type="ARBA" id="ARBA00023125"/>
    </source>
</evidence>
<dbReference type="SUPFAM" id="SSF52540">
    <property type="entry name" value="P-loop containing nucleoside triphosphate hydrolases"/>
    <property type="match status" value="2"/>
</dbReference>
<keyword evidence="6 10" id="KW-0269">Exonuclease</keyword>
<dbReference type="GO" id="GO:0009338">
    <property type="term" value="C:exodeoxyribonuclease V complex"/>
    <property type="evidence" value="ECO:0007669"/>
    <property type="project" value="InterPro"/>
</dbReference>
<dbReference type="EMBL" id="UFQR01000002">
    <property type="protein sequence ID" value="SSW94847.1"/>
    <property type="molecule type" value="Genomic_DNA"/>
</dbReference>
<dbReference type="PIRSF" id="PIRSF000980">
    <property type="entry name" value="RecC"/>
    <property type="match status" value="1"/>
</dbReference>
<dbReference type="GO" id="GO:0003678">
    <property type="term" value="F:DNA helicase activity"/>
    <property type="evidence" value="ECO:0007669"/>
    <property type="project" value="UniProtKB-UniRule"/>
</dbReference>
<dbReference type="Gene3D" id="3.40.50.300">
    <property type="entry name" value="P-loop containing nucleotide triphosphate hydrolases"/>
    <property type="match status" value="2"/>
</dbReference>
<evidence type="ECO:0000313" key="12">
    <source>
        <dbReference type="EMBL" id="SSW94847.1"/>
    </source>
</evidence>
<keyword evidence="2 10" id="KW-0547">Nucleotide-binding</keyword>
<comment type="miscellaneous">
    <text evidence="10">In the RecBCD complex, RecB has a slow 3'-5' helicase, an exonuclease activity and loads RecA onto ssDNA, RecD has a fast 5'-3' helicase activity, while RecC stimulates the ATPase and processivity of the RecB helicase and contributes to recognition of the Chi site.</text>
</comment>
<keyword evidence="4 10" id="KW-0378">Hydrolase</keyword>
<dbReference type="InterPro" id="IPR006697">
    <property type="entry name" value="RecC"/>
</dbReference>
<feature type="domain" description="RecC C-terminal" evidence="11">
    <location>
        <begin position="833"/>
        <end position="1051"/>
    </location>
</feature>
<evidence type="ECO:0000256" key="10">
    <source>
        <dbReference type="HAMAP-Rule" id="MF_01486"/>
    </source>
</evidence>
<dbReference type="PANTHER" id="PTHR30591">
    <property type="entry name" value="RECBCD ENZYME SUBUNIT RECC"/>
    <property type="match status" value="1"/>
</dbReference>
<dbReference type="SUPFAM" id="SSF52980">
    <property type="entry name" value="Restriction endonuclease-like"/>
    <property type="match status" value="1"/>
</dbReference>
<dbReference type="GO" id="GO:0003677">
    <property type="term" value="F:DNA binding"/>
    <property type="evidence" value="ECO:0007669"/>
    <property type="project" value="UniProtKB-UniRule"/>
</dbReference>
<dbReference type="CDD" id="cd22353">
    <property type="entry name" value="RecC_C-like"/>
    <property type="match status" value="1"/>
</dbReference>
<keyword evidence="9 10" id="KW-0234">DNA repair</keyword>
<evidence type="ECO:0000256" key="9">
    <source>
        <dbReference type="ARBA" id="ARBA00023204"/>
    </source>
</evidence>
<comment type="similarity">
    <text evidence="10">Belongs to the RecC family.</text>
</comment>
<evidence type="ECO:0000256" key="5">
    <source>
        <dbReference type="ARBA" id="ARBA00022806"/>
    </source>
</evidence>
<dbReference type="InterPro" id="IPR013986">
    <property type="entry name" value="DExx_box_DNA_helicase_dom_sf"/>
</dbReference>
<evidence type="ECO:0000256" key="2">
    <source>
        <dbReference type="ARBA" id="ARBA00022741"/>
    </source>
</evidence>
<accession>A0A3B0MAY9</accession>
<protein>
    <recommendedName>
        <fullName evidence="10">RecBCD enzyme subunit RecC</fullName>
    </recommendedName>
    <alternativeName>
        <fullName evidence="10">Exonuclease V subunit RecC</fullName>
        <shortName evidence="10">ExoV subunit RecC</shortName>
    </alternativeName>
    <alternativeName>
        <fullName evidence="10">Helicase/nuclease RecBCD subunit RecC</fullName>
    </alternativeName>
</protein>
<dbReference type="GO" id="GO:0005524">
    <property type="term" value="F:ATP binding"/>
    <property type="evidence" value="ECO:0007669"/>
    <property type="project" value="UniProtKB-UniRule"/>
</dbReference>
<dbReference type="GO" id="GO:0008854">
    <property type="term" value="F:exodeoxyribonuclease V activity"/>
    <property type="evidence" value="ECO:0007669"/>
    <property type="project" value="InterPro"/>
</dbReference>
<dbReference type="NCBIfam" id="NF008289">
    <property type="entry name" value="PRK11069.1"/>
    <property type="match status" value="1"/>
</dbReference>
<dbReference type="FunFam" id="3.40.50.300:FF:001153">
    <property type="entry name" value="RecBCD enzyme subunit RecC"/>
    <property type="match status" value="1"/>
</dbReference>
<keyword evidence="8 10" id="KW-0238">DNA-binding</keyword>
<gene>
    <name evidence="10 12" type="primary">recC</name>
    <name evidence="12" type="ORF">ARTV_0498</name>
</gene>
<keyword evidence="1 10" id="KW-0540">Nuclease</keyword>
<proteinExistence type="inferred from homology"/>
<dbReference type="AlphaFoldDB" id="A0A3B0MAY9"/>
<dbReference type="InterPro" id="IPR027417">
    <property type="entry name" value="P-loop_NTPase"/>
</dbReference>